<sequence>MLMRSFMTWSGRSIGKHQRKRVKRRNPNVCCFKLLLCSRSEPGMKNRCPIGKCQHSNFKKKLTYLKRLHPFLYLRFKQKKISRRQFAHTVPEICHVHRLNRQYFHLFA</sequence>
<dbReference type="Proteomes" id="UP000288216">
    <property type="component" value="Unassembled WGS sequence"/>
</dbReference>
<keyword evidence="2" id="KW-1185">Reference proteome</keyword>
<organism evidence="1 2">
    <name type="scientific">Scyliorhinus torazame</name>
    <name type="common">Cloudy catshark</name>
    <name type="synonym">Catulus torazame</name>
    <dbReference type="NCBI Taxonomy" id="75743"/>
    <lineage>
        <taxon>Eukaryota</taxon>
        <taxon>Metazoa</taxon>
        <taxon>Chordata</taxon>
        <taxon>Craniata</taxon>
        <taxon>Vertebrata</taxon>
        <taxon>Chondrichthyes</taxon>
        <taxon>Elasmobranchii</taxon>
        <taxon>Galeomorphii</taxon>
        <taxon>Galeoidea</taxon>
        <taxon>Carcharhiniformes</taxon>
        <taxon>Scyliorhinidae</taxon>
        <taxon>Scyliorhinus</taxon>
    </lineage>
</organism>
<dbReference type="EMBL" id="BFAA01008608">
    <property type="protein sequence ID" value="GCB75257.1"/>
    <property type="molecule type" value="Genomic_DNA"/>
</dbReference>
<comment type="caution">
    <text evidence="1">The sequence shown here is derived from an EMBL/GenBank/DDBJ whole genome shotgun (WGS) entry which is preliminary data.</text>
</comment>
<evidence type="ECO:0000313" key="2">
    <source>
        <dbReference type="Proteomes" id="UP000288216"/>
    </source>
</evidence>
<accession>A0A401PQ77</accession>
<dbReference type="AlphaFoldDB" id="A0A401PQ77"/>
<proteinExistence type="predicted"/>
<protein>
    <submittedName>
        <fullName evidence="1">Uncharacterized protein</fullName>
    </submittedName>
</protein>
<reference evidence="1 2" key="1">
    <citation type="journal article" date="2018" name="Nat. Ecol. Evol.">
        <title>Shark genomes provide insights into elasmobranch evolution and the origin of vertebrates.</title>
        <authorList>
            <person name="Hara Y"/>
            <person name="Yamaguchi K"/>
            <person name="Onimaru K"/>
            <person name="Kadota M"/>
            <person name="Koyanagi M"/>
            <person name="Keeley SD"/>
            <person name="Tatsumi K"/>
            <person name="Tanaka K"/>
            <person name="Motone F"/>
            <person name="Kageyama Y"/>
            <person name="Nozu R"/>
            <person name="Adachi N"/>
            <person name="Nishimura O"/>
            <person name="Nakagawa R"/>
            <person name="Tanegashima C"/>
            <person name="Kiyatake I"/>
            <person name="Matsumoto R"/>
            <person name="Murakumo K"/>
            <person name="Nishida K"/>
            <person name="Terakita A"/>
            <person name="Kuratani S"/>
            <person name="Sato K"/>
            <person name="Hyodo S Kuraku.S."/>
        </authorList>
    </citation>
    <scope>NUCLEOTIDE SEQUENCE [LARGE SCALE GENOMIC DNA]</scope>
</reference>
<evidence type="ECO:0000313" key="1">
    <source>
        <dbReference type="EMBL" id="GCB75257.1"/>
    </source>
</evidence>
<name>A0A401PQ77_SCYTO</name>
<gene>
    <name evidence="1" type="ORF">scyTo_0015287</name>
</gene>